<feature type="domain" description="Histidine kinase" evidence="5">
    <location>
        <begin position="174"/>
        <end position="390"/>
    </location>
</feature>
<dbReference type="SUPFAM" id="SSF47384">
    <property type="entry name" value="Homodimeric domain of signal transducing histidine kinase"/>
    <property type="match status" value="1"/>
</dbReference>
<dbReference type="InterPro" id="IPR011006">
    <property type="entry name" value="CheY-like_superfamily"/>
</dbReference>
<dbReference type="SMART" id="SM00448">
    <property type="entry name" value="REC"/>
    <property type="match status" value="1"/>
</dbReference>
<dbReference type="SUPFAM" id="SSF52172">
    <property type="entry name" value="CheY-like"/>
    <property type="match status" value="1"/>
</dbReference>
<dbReference type="PRINTS" id="PR00344">
    <property type="entry name" value="BCTRLSENSOR"/>
</dbReference>
<dbReference type="STRING" id="177437.HRM2_22660"/>
<comment type="catalytic activity">
    <reaction evidence="1">
        <text>ATP + protein L-histidine = ADP + protein N-phospho-L-histidine.</text>
        <dbReference type="EC" id="2.7.13.3"/>
    </reaction>
</comment>
<dbReference type="SMART" id="SM00388">
    <property type="entry name" value="HisKA"/>
    <property type="match status" value="1"/>
</dbReference>
<reference evidence="7 8" key="1">
    <citation type="journal article" date="2009" name="Environ. Microbiol.">
        <title>Genome sequence of Desulfobacterium autotrophicum HRM2, a marine sulfate reducer oxidizing organic carbon completely to carbon dioxide.</title>
        <authorList>
            <person name="Strittmatter A.W."/>
            <person name="Liesegang H."/>
            <person name="Rabus R."/>
            <person name="Decker I."/>
            <person name="Amann J."/>
            <person name="Andres S."/>
            <person name="Henne A."/>
            <person name="Fricke W.F."/>
            <person name="Martinez-Arias R."/>
            <person name="Bartels D."/>
            <person name="Goesmann A."/>
            <person name="Krause L."/>
            <person name="Puehler A."/>
            <person name="Klenk H.P."/>
            <person name="Richter M."/>
            <person name="Schuler M."/>
            <person name="Gloeckner F.O."/>
            <person name="Meyerdierks A."/>
            <person name="Gottschalk G."/>
            <person name="Amann R."/>
        </authorList>
    </citation>
    <scope>NUCLEOTIDE SEQUENCE [LARGE SCALE GENOMIC DNA]</scope>
    <source>
        <strain evidence="8">ATCC 43914 / DSM 3382 / HRM2</strain>
    </source>
</reference>
<dbReference type="Gene3D" id="3.30.565.10">
    <property type="entry name" value="Histidine kinase-like ATPase, C-terminal domain"/>
    <property type="match status" value="1"/>
</dbReference>
<dbReference type="InterPro" id="IPR005467">
    <property type="entry name" value="His_kinase_dom"/>
</dbReference>
<feature type="modified residue" description="4-aspartylphosphate" evidence="4">
    <location>
        <position position="68"/>
    </location>
</feature>
<evidence type="ECO:0000256" key="2">
    <source>
        <dbReference type="ARBA" id="ARBA00012438"/>
    </source>
</evidence>
<evidence type="ECO:0000313" key="8">
    <source>
        <dbReference type="Proteomes" id="UP000000442"/>
    </source>
</evidence>
<evidence type="ECO:0000313" key="7">
    <source>
        <dbReference type="EMBL" id="ACN15361.1"/>
    </source>
</evidence>
<name>C0QEL9_DESAH</name>
<dbReference type="PROSITE" id="PS50110">
    <property type="entry name" value="RESPONSE_REGULATORY"/>
    <property type="match status" value="1"/>
</dbReference>
<dbReference type="Pfam" id="PF00512">
    <property type="entry name" value="HisKA"/>
    <property type="match status" value="1"/>
</dbReference>
<dbReference type="Pfam" id="PF02518">
    <property type="entry name" value="HATPase_c"/>
    <property type="match status" value="1"/>
</dbReference>
<feature type="domain" description="Response regulatory" evidence="6">
    <location>
        <begin position="19"/>
        <end position="133"/>
    </location>
</feature>
<dbReference type="CDD" id="cd17536">
    <property type="entry name" value="REC_YesN-like"/>
    <property type="match status" value="1"/>
</dbReference>
<dbReference type="EMBL" id="CP001087">
    <property type="protein sequence ID" value="ACN15361.1"/>
    <property type="molecule type" value="Genomic_DNA"/>
</dbReference>
<accession>C0QEL9</accession>
<dbReference type="OrthoDB" id="9805967at2"/>
<dbReference type="GO" id="GO:0000155">
    <property type="term" value="F:phosphorelay sensor kinase activity"/>
    <property type="evidence" value="ECO:0007669"/>
    <property type="project" value="InterPro"/>
</dbReference>
<dbReference type="Gene3D" id="1.10.287.130">
    <property type="match status" value="1"/>
</dbReference>
<dbReference type="PANTHER" id="PTHR43547">
    <property type="entry name" value="TWO-COMPONENT HISTIDINE KINASE"/>
    <property type="match status" value="1"/>
</dbReference>
<dbReference type="PROSITE" id="PS50109">
    <property type="entry name" value="HIS_KIN"/>
    <property type="match status" value="1"/>
</dbReference>
<keyword evidence="7" id="KW-0808">Transferase</keyword>
<dbReference type="SUPFAM" id="SSF55874">
    <property type="entry name" value="ATPase domain of HSP90 chaperone/DNA topoisomerase II/histidine kinase"/>
    <property type="match status" value="1"/>
</dbReference>
<dbReference type="InterPro" id="IPR036890">
    <property type="entry name" value="HATPase_C_sf"/>
</dbReference>
<gene>
    <name evidence="7" type="ordered locus">HRM2_22660</name>
</gene>
<dbReference type="InterPro" id="IPR003661">
    <property type="entry name" value="HisK_dim/P_dom"/>
</dbReference>
<dbReference type="InterPro" id="IPR001789">
    <property type="entry name" value="Sig_transdc_resp-reg_receiver"/>
</dbReference>
<dbReference type="Gene3D" id="3.40.50.2300">
    <property type="match status" value="1"/>
</dbReference>
<dbReference type="InterPro" id="IPR003594">
    <property type="entry name" value="HATPase_dom"/>
</dbReference>
<dbReference type="Pfam" id="PF00072">
    <property type="entry name" value="Response_reg"/>
    <property type="match status" value="1"/>
</dbReference>
<keyword evidence="8" id="KW-1185">Reference proteome</keyword>
<dbReference type="SMART" id="SM00387">
    <property type="entry name" value="HATPase_c"/>
    <property type="match status" value="1"/>
</dbReference>
<dbReference type="HOGENOM" id="CLU_000445_114_72_7"/>
<keyword evidence="3 4" id="KW-0597">Phosphoprotein</keyword>
<evidence type="ECO:0000256" key="3">
    <source>
        <dbReference type="ARBA" id="ARBA00022553"/>
    </source>
</evidence>
<dbReference type="EC" id="2.7.13.3" evidence="2"/>
<dbReference type="eggNOG" id="COG4191">
    <property type="taxonomic scope" value="Bacteria"/>
</dbReference>
<dbReference type="Proteomes" id="UP000000442">
    <property type="component" value="Chromosome"/>
</dbReference>
<dbReference type="InterPro" id="IPR004358">
    <property type="entry name" value="Sig_transdc_His_kin-like_C"/>
</dbReference>
<proteinExistence type="predicted"/>
<dbReference type="AlphaFoldDB" id="C0QEL9"/>
<evidence type="ECO:0000256" key="4">
    <source>
        <dbReference type="PROSITE-ProRule" id="PRU00169"/>
    </source>
</evidence>
<keyword evidence="7" id="KW-0418">Kinase</keyword>
<evidence type="ECO:0000259" key="6">
    <source>
        <dbReference type="PROSITE" id="PS50110"/>
    </source>
</evidence>
<sequence length="390" mass="43155">MRLKGVWPILEGLSMNEWTIVLIDDEPDIREVVSLVLKDAGFAVETADNGRAGIELCESVCPQIVITDIRMPGLDGIGVLEHLKKKFPDMEVIVITAFGELDLAIRALQLDASDFITKPVSDQAIHLALKRAMERYRSRQQLKDYARFLEQENINQAKLMHRDKLISLGRLSASVVHEINNPLAGILNYAKLMIKMLKQGELDDQRRIRFAAHLNLVASEAERISTIVSSLLTFSRKNEFTITPVSMDELVERSLVLARHRLELSGIELCVHVEKEIPLFRGDFNLLQQCLINLIFNGIDAMEGGGRLGVSAAFCPESKKVSLKVSDSGTGIDAGNLEHIYEPFFTTKDEGHGVGLGLSIVFGIMERHGGGVTVDSTPGRGSTFTLEIPV</sequence>
<evidence type="ECO:0000256" key="1">
    <source>
        <dbReference type="ARBA" id="ARBA00000085"/>
    </source>
</evidence>
<organism evidence="7 8">
    <name type="scientific">Desulforapulum autotrophicum (strain ATCC 43914 / DSM 3382 / VKM B-1955 / HRM2)</name>
    <name type="common">Desulfobacterium autotrophicum</name>
    <dbReference type="NCBI Taxonomy" id="177437"/>
    <lineage>
        <taxon>Bacteria</taxon>
        <taxon>Pseudomonadati</taxon>
        <taxon>Thermodesulfobacteriota</taxon>
        <taxon>Desulfobacteria</taxon>
        <taxon>Desulfobacterales</taxon>
        <taxon>Desulfobacteraceae</taxon>
        <taxon>Desulforapulum</taxon>
    </lineage>
</organism>
<dbReference type="PANTHER" id="PTHR43547:SF2">
    <property type="entry name" value="HYBRID SIGNAL TRANSDUCTION HISTIDINE KINASE C"/>
    <property type="match status" value="1"/>
</dbReference>
<dbReference type="CDD" id="cd00082">
    <property type="entry name" value="HisKA"/>
    <property type="match status" value="1"/>
</dbReference>
<dbReference type="KEGG" id="dat:HRM2_22660"/>
<evidence type="ECO:0000259" key="5">
    <source>
        <dbReference type="PROSITE" id="PS50109"/>
    </source>
</evidence>
<dbReference type="InterPro" id="IPR036097">
    <property type="entry name" value="HisK_dim/P_sf"/>
</dbReference>
<protein>
    <recommendedName>
        <fullName evidence="2">histidine kinase</fullName>
        <ecNumber evidence="2">2.7.13.3</ecNumber>
    </recommendedName>
</protein>
<dbReference type="eggNOG" id="COG2204">
    <property type="taxonomic scope" value="Bacteria"/>
</dbReference>